<dbReference type="EMBL" id="MLJW01002236">
    <property type="protein sequence ID" value="OIQ75221.1"/>
    <property type="molecule type" value="Genomic_DNA"/>
</dbReference>
<dbReference type="PROSITE" id="PS51257">
    <property type="entry name" value="PROKAR_LIPOPROTEIN"/>
    <property type="match status" value="1"/>
</dbReference>
<reference evidence="2" key="1">
    <citation type="submission" date="2016-10" db="EMBL/GenBank/DDBJ databases">
        <title>Sequence of Gallionella enrichment culture.</title>
        <authorList>
            <person name="Poehlein A."/>
            <person name="Muehling M."/>
            <person name="Daniel R."/>
        </authorList>
    </citation>
    <scope>NUCLEOTIDE SEQUENCE</scope>
</reference>
<keyword evidence="1" id="KW-0812">Transmembrane</keyword>
<gene>
    <name evidence="2" type="ORF">GALL_431140</name>
</gene>
<organism evidence="2">
    <name type="scientific">mine drainage metagenome</name>
    <dbReference type="NCBI Taxonomy" id="410659"/>
    <lineage>
        <taxon>unclassified sequences</taxon>
        <taxon>metagenomes</taxon>
        <taxon>ecological metagenomes</taxon>
    </lineage>
</organism>
<feature type="transmembrane region" description="Helical" evidence="1">
    <location>
        <begin position="186"/>
        <end position="211"/>
    </location>
</feature>
<keyword evidence="1" id="KW-1133">Transmembrane helix</keyword>
<feature type="transmembrane region" description="Helical" evidence="1">
    <location>
        <begin position="21"/>
        <end position="52"/>
    </location>
</feature>
<feature type="transmembrane region" description="Helical" evidence="1">
    <location>
        <begin position="134"/>
        <end position="155"/>
    </location>
</feature>
<keyword evidence="1" id="KW-0472">Membrane</keyword>
<evidence type="ECO:0000256" key="1">
    <source>
        <dbReference type="SAM" id="Phobius"/>
    </source>
</evidence>
<accession>A0A1J5QGW1</accession>
<feature type="transmembrane region" description="Helical" evidence="1">
    <location>
        <begin position="287"/>
        <end position="317"/>
    </location>
</feature>
<evidence type="ECO:0000313" key="2">
    <source>
        <dbReference type="EMBL" id="OIQ75221.1"/>
    </source>
</evidence>
<protein>
    <submittedName>
        <fullName evidence="2">Uncharacterized protein</fullName>
    </submittedName>
</protein>
<feature type="transmembrane region" description="Helical" evidence="1">
    <location>
        <begin position="64"/>
        <end position="84"/>
    </location>
</feature>
<feature type="transmembrane region" description="Helical" evidence="1">
    <location>
        <begin position="259"/>
        <end position="281"/>
    </location>
</feature>
<comment type="caution">
    <text evidence="2">The sequence shown here is derived from an EMBL/GenBank/DDBJ whole genome shotgun (WGS) entry which is preliminary data.</text>
</comment>
<dbReference type="AlphaFoldDB" id="A0A1J5QGW1"/>
<name>A0A1J5QGW1_9ZZZZ</name>
<proteinExistence type="predicted"/>
<feature type="transmembrane region" description="Helical" evidence="1">
    <location>
        <begin position="91"/>
        <end position="114"/>
    </location>
</feature>
<sequence>MVGVVKTSNRSKGAGQLMIATIFIALAAGCASALMFASIISGAPISLLLFYLEPLTLMVAALGWGPLCATIGGIAAATVLGAIFGLPYCIAFVVAIALPAWWLGHLVLLGRPLAAGTRPANDAAALEWYPVGRVLLWIVIFATITIAAVLLTMGSDGPAITGTMRSAWAQLLESAGVTPTDRRLDALVTIAPAAAAIFIVMTLTLNLWLAAKITATSGRLHRPWPDLRSAALPPLTLGALCAVIAFCFVGGLPAILAQIITAALILAYALTGFAVLHTLTLGLKNRALWLSCTYVIVVMFSWPVLAMAVLGVADAILGIRQRYLQGRPPPLPAS</sequence>
<feature type="transmembrane region" description="Helical" evidence="1">
    <location>
        <begin position="231"/>
        <end position="252"/>
    </location>
</feature>